<keyword evidence="3" id="KW-1185">Reference proteome</keyword>
<accession>A0A839XZS1</accession>
<dbReference type="GO" id="GO:0003700">
    <property type="term" value="F:DNA-binding transcription factor activity"/>
    <property type="evidence" value="ECO:0007669"/>
    <property type="project" value="InterPro"/>
</dbReference>
<dbReference type="SMART" id="SM00347">
    <property type="entry name" value="HTH_MARR"/>
    <property type="match status" value="1"/>
</dbReference>
<sequence>MTKTDPAMLVGELIRLATPVGHRLARDLALSLNDLTALHHLVGRPPLGPADLGKRLGMSSASATVLVDRLEQAGYARRERDPHDRRRVVVTVTAATEQRSLAAVAPLVEAITKISTELDATTRQAVTHYLSQVVQAMQAFVDHEHAHPAAEEAGTTTAIEHH</sequence>
<name>A0A839XZS1_9PSEU</name>
<evidence type="ECO:0000259" key="1">
    <source>
        <dbReference type="PROSITE" id="PS50995"/>
    </source>
</evidence>
<dbReference type="EMBL" id="JACIBS010000003">
    <property type="protein sequence ID" value="MBB3665215.1"/>
    <property type="molecule type" value="Genomic_DNA"/>
</dbReference>
<gene>
    <name evidence="2" type="ORF">FB384_004168</name>
</gene>
<dbReference type="SUPFAM" id="SSF46785">
    <property type="entry name" value="Winged helix' DNA-binding domain"/>
    <property type="match status" value="1"/>
</dbReference>
<protein>
    <submittedName>
        <fullName evidence="2">DNA-binding MarR family transcriptional regulator</fullName>
    </submittedName>
</protein>
<evidence type="ECO:0000313" key="3">
    <source>
        <dbReference type="Proteomes" id="UP000564573"/>
    </source>
</evidence>
<dbReference type="PRINTS" id="PR00598">
    <property type="entry name" value="HTHMARR"/>
</dbReference>
<dbReference type="InterPro" id="IPR000835">
    <property type="entry name" value="HTH_MarR-typ"/>
</dbReference>
<dbReference type="RefSeq" id="WP_183786446.1">
    <property type="nucleotide sequence ID" value="NZ_JACIBS010000003.1"/>
</dbReference>
<dbReference type="PROSITE" id="PS50995">
    <property type="entry name" value="HTH_MARR_2"/>
    <property type="match status" value="1"/>
</dbReference>
<reference evidence="2 3" key="1">
    <citation type="submission" date="2020-08" db="EMBL/GenBank/DDBJ databases">
        <title>Sequencing the genomes of 1000 actinobacteria strains.</title>
        <authorList>
            <person name="Klenk H.-P."/>
        </authorList>
    </citation>
    <scope>NUCLEOTIDE SEQUENCE [LARGE SCALE GENOMIC DNA]</scope>
    <source>
        <strain evidence="2 3">DSM 45267</strain>
    </source>
</reference>
<feature type="domain" description="HTH marR-type" evidence="1">
    <location>
        <begin position="6"/>
        <end position="135"/>
    </location>
</feature>
<evidence type="ECO:0000313" key="2">
    <source>
        <dbReference type="EMBL" id="MBB3665215.1"/>
    </source>
</evidence>
<dbReference type="Pfam" id="PF12802">
    <property type="entry name" value="MarR_2"/>
    <property type="match status" value="1"/>
</dbReference>
<dbReference type="GO" id="GO:0003677">
    <property type="term" value="F:DNA binding"/>
    <property type="evidence" value="ECO:0007669"/>
    <property type="project" value="UniProtKB-KW"/>
</dbReference>
<dbReference type="Proteomes" id="UP000564573">
    <property type="component" value="Unassembled WGS sequence"/>
</dbReference>
<dbReference type="PANTHER" id="PTHR33164">
    <property type="entry name" value="TRANSCRIPTIONAL REGULATOR, MARR FAMILY"/>
    <property type="match status" value="1"/>
</dbReference>
<dbReference type="PANTHER" id="PTHR33164:SF43">
    <property type="entry name" value="HTH-TYPE TRANSCRIPTIONAL REPRESSOR YETL"/>
    <property type="match status" value="1"/>
</dbReference>
<dbReference type="InterPro" id="IPR036390">
    <property type="entry name" value="WH_DNA-bd_sf"/>
</dbReference>
<proteinExistence type="predicted"/>
<dbReference type="AlphaFoldDB" id="A0A839XZS1"/>
<comment type="caution">
    <text evidence="2">The sequence shown here is derived from an EMBL/GenBank/DDBJ whole genome shotgun (WGS) entry which is preliminary data.</text>
</comment>
<keyword evidence="2" id="KW-0238">DNA-binding</keyword>
<dbReference type="GO" id="GO:0006950">
    <property type="term" value="P:response to stress"/>
    <property type="evidence" value="ECO:0007669"/>
    <property type="project" value="TreeGrafter"/>
</dbReference>
<dbReference type="InterPro" id="IPR039422">
    <property type="entry name" value="MarR/SlyA-like"/>
</dbReference>
<organism evidence="2 3">
    <name type="scientific">Prauserella sediminis</name>
    <dbReference type="NCBI Taxonomy" id="577680"/>
    <lineage>
        <taxon>Bacteria</taxon>
        <taxon>Bacillati</taxon>
        <taxon>Actinomycetota</taxon>
        <taxon>Actinomycetes</taxon>
        <taxon>Pseudonocardiales</taxon>
        <taxon>Pseudonocardiaceae</taxon>
        <taxon>Prauserella</taxon>
        <taxon>Prauserella salsuginis group</taxon>
    </lineage>
</organism>
<dbReference type="InterPro" id="IPR036388">
    <property type="entry name" value="WH-like_DNA-bd_sf"/>
</dbReference>
<dbReference type="Gene3D" id="1.10.10.10">
    <property type="entry name" value="Winged helix-like DNA-binding domain superfamily/Winged helix DNA-binding domain"/>
    <property type="match status" value="1"/>
</dbReference>